<organism evidence="1 2">
    <name type="scientific">Microthlaspi erraticum</name>
    <dbReference type="NCBI Taxonomy" id="1685480"/>
    <lineage>
        <taxon>Eukaryota</taxon>
        <taxon>Viridiplantae</taxon>
        <taxon>Streptophyta</taxon>
        <taxon>Embryophyta</taxon>
        <taxon>Tracheophyta</taxon>
        <taxon>Spermatophyta</taxon>
        <taxon>Magnoliopsida</taxon>
        <taxon>eudicotyledons</taxon>
        <taxon>Gunneridae</taxon>
        <taxon>Pentapetalae</taxon>
        <taxon>rosids</taxon>
        <taxon>malvids</taxon>
        <taxon>Brassicales</taxon>
        <taxon>Brassicaceae</taxon>
        <taxon>Coluteocarpeae</taxon>
        <taxon>Microthlaspi</taxon>
    </lineage>
</organism>
<dbReference type="EMBL" id="CACVBM020000333">
    <property type="protein sequence ID" value="CAA7017758.1"/>
    <property type="molecule type" value="Genomic_DNA"/>
</dbReference>
<reference evidence="1" key="1">
    <citation type="submission" date="2020-01" db="EMBL/GenBank/DDBJ databases">
        <authorList>
            <person name="Mishra B."/>
        </authorList>
    </citation>
    <scope>NUCLEOTIDE SEQUENCE [LARGE SCALE GENOMIC DNA]</scope>
</reference>
<evidence type="ECO:0000313" key="1">
    <source>
        <dbReference type="EMBL" id="CAA7017758.1"/>
    </source>
</evidence>
<accession>A0A6D2HUY8</accession>
<proteinExistence type="predicted"/>
<dbReference type="Proteomes" id="UP000467841">
    <property type="component" value="Unassembled WGS sequence"/>
</dbReference>
<dbReference type="AlphaFoldDB" id="A0A6D2HUY8"/>
<dbReference type="OrthoDB" id="1101306at2759"/>
<gene>
    <name evidence="1" type="ORF">MERR_LOCUS4993</name>
</gene>
<name>A0A6D2HUY8_9BRAS</name>
<sequence length="155" mass="17160">MGSSDRTGKAIVQDDDNMTLATLRSKTRPSGDQLRILRGAIRAGAAEERRKKAAEDAAEAVRAAEEAAATEARIGMTKEHRFPITQGLKGRVDNPDSIEVQIPKSHKRPYDVPSGWFCVYECFCMEFGMRFLLPFLLLKFASERGVAVSQLKTLS</sequence>
<comment type="caution">
    <text evidence="1">The sequence shown here is derived from an EMBL/GenBank/DDBJ whole genome shotgun (WGS) entry which is preliminary data.</text>
</comment>
<evidence type="ECO:0000313" key="2">
    <source>
        <dbReference type="Proteomes" id="UP000467841"/>
    </source>
</evidence>
<keyword evidence="2" id="KW-1185">Reference proteome</keyword>
<protein>
    <submittedName>
        <fullName evidence="1">Uncharacterized protein</fullName>
    </submittedName>
</protein>